<dbReference type="InterPro" id="IPR029063">
    <property type="entry name" value="SAM-dependent_MTases_sf"/>
</dbReference>
<dbReference type="OrthoDB" id="9765084at2"/>
<dbReference type="InterPro" id="IPR050508">
    <property type="entry name" value="Methyltransf_Superfamily"/>
</dbReference>
<protein>
    <submittedName>
        <fullName evidence="2">Methyltransferase domain-containing protein</fullName>
    </submittedName>
</protein>
<reference evidence="3" key="1">
    <citation type="submission" date="2016-10" db="EMBL/GenBank/DDBJ databases">
        <authorList>
            <person name="Varghese N."/>
            <person name="Submissions S."/>
        </authorList>
    </citation>
    <scope>NUCLEOTIDE SEQUENCE [LARGE SCALE GENOMIC DNA]</scope>
    <source>
        <strain evidence="3">DSM 28463</strain>
    </source>
</reference>
<dbReference type="Gene3D" id="3.40.50.150">
    <property type="entry name" value="Vaccinia Virus protein VP39"/>
    <property type="match status" value="1"/>
</dbReference>
<name>A0A1I4Z322_9RHOB</name>
<accession>A0A1I4Z322</accession>
<evidence type="ECO:0000313" key="2">
    <source>
        <dbReference type="EMBL" id="SFN44453.1"/>
    </source>
</evidence>
<evidence type="ECO:0000259" key="1">
    <source>
        <dbReference type="Pfam" id="PF08241"/>
    </source>
</evidence>
<dbReference type="PANTHER" id="PTHR42912">
    <property type="entry name" value="METHYLTRANSFERASE"/>
    <property type="match status" value="1"/>
</dbReference>
<keyword evidence="3" id="KW-1185">Reference proteome</keyword>
<dbReference type="EMBL" id="FOVP01000002">
    <property type="protein sequence ID" value="SFN44453.1"/>
    <property type="molecule type" value="Genomic_DNA"/>
</dbReference>
<dbReference type="PANTHER" id="PTHR42912:SF93">
    <property type="entry name" value="N6-ADENOSINE-METHYLTRANSFERASE TMT1A"/>
    <property type="match status" value="1"/>
</dbReference>
<keyword evidence="2" id="KW-0489">Methyltransferase</keyword>
<dbReference type="STRING" id="1005928.SAMN04487859_102245"/>
<organism evidence="2 3">
    <name type="scientific">Roseovarius lutimaris</name>
    <dbReference type="NCBI Taxonomy" id="1005928"/>
    <lineage>
        <taxon>Bacteria</taxon>
        <taxon>Pseudomonadati</taxon>
        <taxon>Pseudomonadota</taxon>
        <taxon>Alphaproteobacteria</taxon>
        <taxon>Rhodobacterales</taxon>
        <taxon>Roseobacteraceae</taxon>
        <taxon>Roseovarius</taxon>
    </lineage>
</organism>
<dbReference type="GO" id="GO:0008757">
    <property type="term" value="F:S-adenosylmethionine-dependent methyltransferase activity"/>
    <property type="evidence" value="ECO:0007669"/>
    <property type="project" value="InterPro"/>
</dbReference>
<dbReference type="AlphaFoldDB" id="A0A1I4Z322"/>
<feature type="domain" description="Methyltransferase type 11" evidence="1">
    <location>
        <begin position="96"/>
        <end position="193"/>
    </location>
</feature>
<dbReference type="Pfam" id="PF08241">
    <property type="entry name" value="Methyltransf_11"/>
    <property type="match status" value="1"/>
</dbReference>
<gene>
    <name evidence="2" type="ORF">SAMN04487859_102245</name>
</gene>
<dbReference type="Proteomes" id="UP000198599">
    <property type="component" value="Unassembled WGS sequence"/>
</dbReference>
<dbReference type="GO" id="GO:0032259">
    <property type="term" value="P:methylation"/>
    <property type="evidence" value="ECO:0007669"/>
    <property type="project" value="UniProtKB-KW"/>
</dbReference>
<dbReference type="InterPro" id="IPR013216">
    <property type="entry name" value="Methyltransf_11"/>
</dbReference>
<proteinExistence type="predicted"/>
<dbReference type="SUPFAM" id="SSF53335">
    <property type="entry name" value="S-adenosyl-L-methionine-dependent methyltransferases"/>
    <property type="match status" value="1"/>
</dbReference>
<dbReference type="RefSeq" id="WP_143076285.1">
    <property type="nucleotide sequence ID" value="NZ_FOVP01000002.1"/>
</dbReference>
<dbReference type="CDD" id="cd02440">
    <property type="entry name" value="AdoMet_MTases"/>
    <property type="match status" value="1"/>
</dbReference>
<evidence type="ECO:0000313" key="3">
    <source>
        <dbReference type="Proteomes" id="UP000198599"/>
    </source>
</evidence>
<keyword evidence="2" id="KW-0808">Transferase</keyword>
<sequence>MAKSMKPFSSSLLVCPKCSSAVTSASEGMACRACSWSPEIIDGIVDLREDKTFDTLLDVNAYDEAHNIQAQTAALANVYERILREKGCASVANVFEIGAGSGNLTHGLLNSPFFCEIHTSDISLNFMKLLKKRVGAHSPDKLSCYLLNANNNPFRTASFDLVLGHSILHHLEQFETTLEESFRVTKPGGFCVFGEPVLDVHVFSGLIASIILHMEQARGTLDRPRRMALTALANRPQIKRDHLESDRTDLREIEDKFIFPINYMRELSSSIGFKSFDCTSFDSQLSLGEHTLRLIKHVFNQIKTNADFLSDYAFLFEKLTVNYGEPMKMNDITPFSYFVFSK</sequence>